<evidence type="ECO:0000256" key="11">
    <source>
        <dbReference type="SAM" id="MobiDB-lite"/>
    </source>
</evidence>
<evidence type="ECO:0000256" key="5">
    <source>
        <dbReference type="ARBA" id="ARBA00022801"/>
    </source>
</evidence>
<comment type="caution">
    <text evidence="14">The sequence shown here is derived from an EMBL/GenBank/DDBJ whole genome shotgun (WGS) entry which is preliminary data.</text>
</comment>
<keyword evidence="7" id="KW-0067">ATP-binding</keyword>
<dbReference type="GO" id="GO:0005634">
    <property type="term" value="C:nucleus"/>
    <property type="evidence" value="ECO:0007669"/>
    <property type="project" value="UniProtKB-SubCell"/>
</dbReference>
<dbReference type="Gene3D" id="3.40.50.10810">
    <property type="entry name" value="Tandem AAA-ATPase domain"/>
    <property type="match status" value="1"/>
</dbReference>
<comment type="similarity">
    <text evidence="2">Belongs to the SNF2/RAD54 helicase family.</text>
</comment>
<keyword evidence="5" id="KW-0378">Hydrolase</keyword>
<evidence type="ECO:0000256" key="7">
    <source>
        <dbReference type="ARBA" id="ARBA00022840"/>
    </source>
</evidence>
<dbReference type="Gene3D" id="3.40.50.300">
    <property type="entry name" value="P-loop containing nucleotide triphosphate hydrolases"/>
    <property type="match status" value="1"/>
</dbReference>
<feature type="domain" description="Helicase ATP-binding" evidence="12">
    <location>
        <begin position="808"/>
        <end position="977"/>
    </location>
</feature>
<accession>A0A5N6L309</accession>
<evidence type="ECO:0000256" key="4">
    <source>
        <dbReference type="ARBA" id="ARBA00022741"/>
    </source>
</evidence>
<feature type="region of interest" description="Disordered" evidence="11">
    <location>
        <begin position="1354"/>
        <end position="1374"/>
    </location>
</feature>
<dbReference type="EC" id="3.6.4.12" evidence="3"/>
<feature type="region of interest" description="Disordered" evidence="11">
    <location>
        <begin position="1065"/>
        <end position="1085"/>
    </location>
</feature>
<dbReference type="SUPFAM" id="SSF52540">
    <property type="entry name" value="P-loop containing nucleoside triphosphate hydrolases"/>
    <property type="match status" value="2"/>
</dbReference>
<evidence type="ECO:0000256" key="8">
    <source>
        <dbReference type="ARBA" id="ARBA00022853"/>
    </source>
</evidence>
<dbReference type="GO" id="GO:0005524">
    <property type="term" value="F:ATP binding"/>
    <property type="evidence" value="ECO:0007669"/>
    <property type="project" value="UniProtKB-KW"/>
</dbReference>
<evidence type="ECO:0000259" key="13">
    <source>
        <dbReference type="PROSITE" id="PS51194"/>
    </source>
</evidence>
<keyword evidence="8" id="KW-0156">Chromatin regulator</keyword>
<keyword evidence="15" id="KW-1185">Reference proteome</keyword>
<dbReference type="InterPro" id="IPR001650">
    <property type="entry name" value="Helicase_C-like"/>
</dbReference>
<dbReference type="PROSITE" id="PS51194">
    <property type="entry name" value="HELICASE_CTER"/>
    <property type="match status" value="1"/>
</dbReference>
<dbReference type="SMART" id="SM00487">
    <property type="entry name" value="DEXDc"/>
    <property type="match status" value="1"/>
</dbReference>
<dbReference type="GO" id="GO:0003677">
    <property type="term" value="F:DNA binding"/>
    <property type="evidence" value="ECO:0007669"/>
    <property type="project" value="UniProtKB-KW"/>
</dbReference>
<dbReference type="InterPro" id="IPR014001">
    <property type="entry name" value="Helicase_ATP-bd"/>
</dbReference>
<dbReference type="FunFam" id="3.40.50.10810:FF:000014">
    <property type="entry name" value="SWI/SNF-related matrix-associated actin-dependent regulator of chromatin subfamily A containing DEAD/H box 1"/>
    <property type="match status" value="1"/>
</dbReference>
<feature type="region of interest" description="Disordered" evidence="11">
    <location>
        <begin position="218"/>
        <end position="253"/>
    </location>
</feature>
<gene>
    <name evidence="14" type="ORF">FH972_025939</name>
</gene>
<dbReference type="InterPro" id="IPR038718">
    <property type="entry name" value="SNF2-like_sf"/>
</dbReference>
<evidence type="ECO:0000313" key="15">
    <source>
        <dbReference type="Proteomes" id="UP000327013"/>
    </source>
</evidence>
<keyword evidence="9" id="KW-0238">DNA-binding</keyword>
<keyword evidence="4" id="KW-0547">Nucleotide-binding</keyword>
<dbReference type="GO" id="GO:0003678">
    <property type="term" value="F:DNA helicase activity"/>
    <property type="evidence" value="ECO:0007669"/>
    <property type="project" value="UniProtKB-EC"/>
</dbReference>
<evidence type="ECO:0000256" key="10">
    <source>
        <dbReference type="ARBA" id="ARBA00023242"/>
    </source>
</evidence>
<dbReference type="SMART" id="SM00490">
    <property type="entry name" value="HELICc"/>
    <property type="match status" value="1"/>
</dbReference>
<dbReference type="GO" id="GO:0006325">
    <property type="term" value="P:chromatin organization"/>
    <property type="evidence" value="ECO:0007669"/>
    <property type="project" value="UniProtKB-KW"/>
</dbReference>
<dbReference type="GO" id="GO:0016787">
    <property type="term" value="F:hydrolase activity"/>
    <property type="evidence" value="ECO:0007669"/>
    <property type="project" value="UniProtKB-KW"/>
</dbReference>
<evidence type="ECO:0000256" key="9">
    <source>
        <dbReference type="ARBA" id="ARBA00023125"/>
    </source>
</evidence>
<organism evidence="14 15">
    <name type="scientific">Carpinus fangiana</name>
    <dbReference type="NCBI Taxonomy" id="176857"/>
    <lineage>
        <taxon>Eukaryota</taxon>
        <taxon>Viridiplantae</taxon>
        <taxon>Streptophyta</taxon>
        <taxon>Embryophyta</taxon>
        <taxon>Tracheophyta</taxon>
        <taxon>Spermatophyta</taxon>
        <taxon>Magnoliopsida</taxon>
        <taxon>eudicotyledons</taxon>
        <taxon>Gunneridae</taxon>
        <taxon>Pentapetalae</taxon>
        <taxon>rosids</taxon>
        <taxon>fabids</taxon>
        <taxon>Fagales</taxon>
        <taxon>Betulaceae</taxon>
        <taxon>Carpinus</taxon>
    </lineage>
</organism>
<sequence>MPLSFRSPVWERPTGCAGHRVGRKKFPESGPGGHQLVVWGEKRLCMATKTRLATTAAVAPAYVLLPPKTESRRAKKLPIGRVIMRAVKKRSLIITDLHCCQINVRFTTIASNTHVGTAGEMLELVAGEDGVMIRSSGSVAAFSLMLALARFGRLCTDPSSATHPPPTFKMASETQVWNSDDDESDAHFGEQDTVATLPLTLPEQRLQTLNGASSYVTQPTQPLARSSPNSSVLVPASSPPPRESSPHRPSATQIHSIARNRSFASAMAPPGTEFRSPAHGWQTRESQAAAPDFTQTSQIQAQSDSSDDEDSSRNNIRPTSFDRGQPAQRVEDSPRSAFGSFASPFAYNPSVAMKRSADDMANGYGSSRRPKAARLDEPAQKPPGWKTRIQDFDDIPDIGLREKARRIKAILPKPTVLEVYEALLKNRGDEVNTQSWLADEEERRENRAKAVDLTKSDDELKEIKKPQQVKPGVKRGVQGQVRSINQKWSQASRTAPPASDSFIAALMSRGQEPPKPQEPMKRQPPPSKSIAEKWSSTARPQAERPSEEPMTPEQKKPRRRLVQGRKNPVESSPINIASPVGSVGRRTSQLPGQQPKQIVTVIESDQDDSGVGSGSEDQDSAEDGLLDAKILSFINTCTLEDLIDVSSQPPTNAGKVLEERPYSNMEEVRRVIYETASITKTGKTRVTKQPVGQRLCDVLEEMFEGYDAVDDLVSKCEELGRPVAAEMKHWGFDAFGTAREGELSLVDLHSAHDSGIGTPASSAGSNADEPDEGPRSKPKGRKLLQQPAVMSSSLVMKDYQVAGLNWLALLYSKNLSCILADDMGLGKTCQVISFLAHLFEANISKGPHLIIVPGSTLENWLREFKNFCPALKVEPYYGKQSERADKQLEIQDQIDSINVIVTTYDMASKRDDAAFLRKRLRPVVCVYDEGHALKNSQSQRYKELMRIPAQFRLLLTGTPLQNNLQELISLLAFIMPAIFTAKEEVLTNIFKHRAKTTDTEHTALLNAERISKARSMMTPFILRRKKHQVLKDIPKKTTTIVYCDLAPDQRVLYDERRAAARSVLLGNGGEEDGKKKKRGSKNDKDSVKLTNNIMMDLRKAAIHPLLFRRLFTDDIINDLASAYCKTHPQCGFNEVLEDLSVMTDFELNRWCKNEDNSNDINICKHKLDGNPWMQSGKVAKLIELLKGFIKNGDRTLVFSQFTMVMDVLELVFETEEVGFYRLDGSTLMQTRQDLLDQFHDDGTPVFMLSTKAGGAGINLACANKVIIFDMSFNPQDDVQAENRAHRVGQKREVEVVRLVSRDTIEEQILRLGESKLALDAQVAGEGEAKASDEGEKKGAALIEAMMKEQLVEGVEASSSVKNEEALKQDKPNAEEVKAGDIKADYLDGLKAAGLDMSAATE</sequence>
<feature type="compositionally biased region" description="Polar residues" evidence="11">
    <location>
        <begin position="585"/>
        <end position="594"/>
    </location>
</feature>
<feature type="compositionally biased region" description="Low complexity" evidence="11">
    <location>
        <begin position="295"/>
        <end position="304"/>
    </location>
</feature>
<reference evidence="14 15" key="1">
    <citation type="submission" date="2019-06" db="EMBL/GenBank/DDBJ databases">
        <title>A chromosomal-level reference genome of Carpinus fangiana (Coryloideae, Betulaceae).</title>
        <authorList>
            <person name="Yang X."/>
            <person name="Wang Z."/>
            <person name="Zhang L."/>
            <person name="Hao G."/>
            <person name="Liu J."/>
            <person name="Yang Y."/>
        </authorList>
    </citation>
    <scope>NUCLEOTIDE SEQUENCE [LARGE SCALE GENOMIC DNA]</scope>
    <source>
        <strain evidence="14">Cfa_2016G</strain>
        <tissue evidence="14">Leaf</tissue>
    </source>
</reference>
<dbReference type="CDD" id="cd18793">
    <property type="entry name" value="SF2_C_SNF"/>
    <property type="match status" value="1"/>
</dbReference>
<feature type="region of interest" description="Disordered" evidence="11">
    <location>
        <begin position="267"/>
        <end position="343"/>
    </location>
</feature>
<dbReference type="Pfam" id="PF00271">
    <property type="entry name" value="Helicase_C"/>
    <property type="match status" value="1"/>
</dbReference>
<feature type="region of interest" description="Disordered" evidence="11">
    <location>
        <begin position="358"/>
        <end position="390"/>
    </location>
</feature>
<evidence type="ECO:0000256" key="1">
    <source>
        <dbReference type="ARBA" id="ARBA00004123"/>
    </source>
</evidence>
<dbReference type="Proteomes" id="UP000327013">
    <property type="component" value="Unassembled WGS sequence"/>
</dbReference>
<feature type="domain" description="Helicase C-terminal" evidence="13">
    <location>
        <begin position="1180"/>
        <end position="1339"/>
    </location>
</feature>
<keyword evidence="6" id="KW-0347">Helicase</keyword>
<evidence type="ECO:0000256" key="3">
    <source>
        <dbReference type="ARBA" id="ARBA00012551"/>
    </source>
</evidence>
<dbReference type="OrthoDB" id="1738433at2759"/>
<evidence type="ECO:0000313" key="14">
    <source>
        <dbReference type="EMBL" id="KAB8611434.1"/>
    </source>
</evidence>
<dbReference type="Pfam" id="PF00176">
    <property type="entry name" value="SNF2-rel_dom"/>
    <property type="match status" value="1"/>
</dbReference>
<keyword evidence="10" id="KW-0539">Nucleus</keyword>
<comment type="subcellular location">
    <subcellularLocation>
        <location evidence="1">Nucleus</location>
    </subcellularLocation>
</comment>
<protein>
    <recommendedName>
        <fullName evidence="3">DNA helicase</fullName>
        <ecNumber evidence="3">3.6.4.12</ecNumber>
    </recommendedName>
</protein>
<dbReference type="PANTHER" id="PTHR10799">
    <property type="entry name" value="SNF2/RAD54 HELICASE FAMILY"/>
    <property type="match status" value="1"/>
</dbReference>
<feature type="compositionally biased region" description="Low complexity" evidence="11">
    <location>
        <begin position="226"/>
        <end position="236"/>
    </location>
</feature>
<dbReference type="InterPro" id="IPR027417">
    <property type="entry name" value="P-loop_NTPase"/>
</dbReference>
<feature type="region of interest" description="Disordered" evidence="11">
    <location>
        <begin position="435"/>
        <end position="479"/>
    </location>
</feature>
<evidence type="ECO:0000259" key="12">
    <source>
        <dbReference type="PROSITE" id="PS51192"/>
    </source>
</evidence>
<evidence type="ECO:0000256" key="2">
    <source>
        <dbReference type="ARBA" id="ARBA00007025"/>
    </source>
</evidence>
<feature type="region of interest" description="Disordered" evidence="11">
    <location>
        <begin position="508"/>
        <end position="594"/>
    </location>
</feature>
<name>A0A5N6L309_9ROSI</name>
<feature type="compositionally biased region" description="Basic and acidic residues" evidence="11">
    <location>
        <begin position="1361"/>
        <end position="1374"/>
    </location>
</feature>
<feature type="compositionally biased region" description="Pro residues" evidence="11">
    <location>
        <begin position="513"/>
        <end position="527"/>
    </location>
</feature>
<dbReference type="PROSITE" id="PS51192">
    <property type="entry name" value="HELICASE_ATP_BIND_1"/>
    <property type="match status" value="1"/>
</dbReference>
<dbReference type="EMBL" id="VIBQ01000073">
    <property type="protein sequence ID" value="KAB8611434.1"/>
    <property type="molecule type" value="Genomic_DNA"/>
</dbReference>
<feature type="compositionally biased region" description="Basic and acidic residues" evidence="11">
    <location>
        <begin position="441"/>
        <end position="465"/>
    </location>
</feature>
<proteinExistence type="inferred from homology"/>
<feature type="region of interest" description="Disordered" evidence="11">
    <location>
        <begin position="756"/>
        <end position="783"/>
    </location>
</feature>
<dbReference type="GO" id="GO:0005694">
    <property type="term" value="C:chromosome"/>
    <property type="evidence" value="ECO:0007669"/>
    <property type="project" value="UniProtKB-ARBA"/>
</dbReference>
<dbReference type="InterPro" id="IPR000330">
    <property type="entry name" value="SNF2_N"/>
</dbReference>
<evidence type="ECO:0000256" key="6">
    <source>
        <dbReference type="ARBA" id="ARBA00022806"/>
    </source>
</evidence>
<dbReference type="InterPro" id="IPR049730">
    <property type="entry name" value="SNF2/RAD54-like_C"/>
</dbReference>